<feature type="region of interest" description="Disordered" evidence="10">
    <location>
        <begin position="715"/>
        <end position="766"/>
    </location>
</feature>
<comment type="catalytic activity">
    <reaction evidence="7">
        <text>L-threonyl-[protein] + ATP = O-phospho-L-threonyl-[protein] + ADP + H(+)</text>
        <dbReference type="Rhea" id="RHEA:46608"/>
        <dbReference type="Rhea" id="RHEA-COMP:11060"/>
        <dbReference type="Rhea" id="RHEA-COMP:11605"/>
        <dbReference type="ChEBI" id="CHEBI:15378"/>
        <dbReference type="ChEBI" id="CHEBI:30013"/>
        <dbReference type="ChEBI" id="CHEBI:30616"/>
        <dbReference type="ChEBI" id="CHEBI:61977"/>
        <dbReference type="ChEBI" id="CHEBI:456216"/>
        <dbReference type="EC" id="2.7.11.24"/>
    </reaction>
    <physiologicalReaction direction="left-to-right" evidence="7">
        <dbReference type="Rhea" id="RHEA:46609"/>
    </physiologicalReaction>
</comment>
<dbReference type="PROSITE" id="PS00108">
    <property type="entry name" value="PROTEIN_KINASE_ST"/>
    <property type="match status" value="1"/>
</dbReference>
<dbReference type="FunFam" id="3.30.200.20:FF:000387">
    <property type="entry name" value="Serine/threonine-protein kinase STE11"/>
    <property type="match status" value="1"/>
</dbReference>
<feature type="compositionally biased region" description="Pro residues" evidence="10">
    <location>
        <begin position="14"/>
        <end position="26"/>
    </location>
</feature>
<evidence type="ECO:0000256" key="10">
    <source>
        <dbReference type="SAM" id="MobiDB-lite"/>
    </source>
</evidence>
<feature type="region of interest" description="Disordered" evidence="10">
    <location>
        <begin position="917"/>
        <end position="1138"/>
    </location>
</feature>
<dbReference type="GO" id="GO:0004709">
    <property type="term" value="F:MAP kinase kinase kinase activity"/>
    <property type="evidence" value="ECO:0007669"/>
    <property type="project" value="UniProtKB-ARBA"/>
</dbReference>
<accession>A0A420YCD8</accession>
<proteinExistence type="inferred from homology"/>
<keyword evidence="4 9" id="KW-0547">Nucleotide-binding</keyword>
<dbReference type="Pfam" id="PF00069">
    <property type="entry name" value="Pkinase"/>
    <property type="match status" value="1"/>
</dbReference>
<evidence type="ECO:0000256" key="6">
    <source>
        <dbReference type="ARBA" id="ARBA00022840"/>
    </source>
</evidence>
<gene>
    <name evidence="12" type="ORF">DL546_006692</name>
</gene>
<feature type="domain" description="Protein kinase" evidence="11">
    <location>
        <begin position="1352"/>
        <end position="1621"/>
    </location>
</feature>
<evidence type="ECO:0000259" key="11">
    <source>
        <dbReference type="PROSITE" id="PS50011"/>
    </source>
</evidence>
<name>A0A420YCD8_9PEZI</name>
<dbReference type="SMART" id="SM00220">
    <property type="entry name" value="S_TKc"/>
    <property type="match status" value="1"/>
</dbReference>
<dbReference type="GO" id="GO:0004707">
    <property type="term" value="F:MAP kinase activity"/>
    <property type="evidence" value="ECO:0007669"/>
    <property type="project" value="UniProtKB-EC"/>
</dbReference>
<evidence type="ECO:0000256" key="8">
    <source>
        <dbReference type="ARBA" id="ARBA00048130"/>
    </source>
</evidence>
<dbReference type="Proteomes" id="UP000275385">
    <property type="component" value="Unassembled WGS sequence"/>
</dbReference>
<feature type="region of interest" description="Disordered" evidence="10">
    <location>
        <begin position="883"/>
        <end position="904"/>
    </location>
</feature>
<feature type="compositionally biased region" description="Basic and acidic residues" evidence="10">
    <location>
        <begin position="755"/>
        <end position="766"/>
    </location>
</feature>
<feature type="region of interest" description="Disordered" evidence="10">
    <location>
        <begin position="339"/>
        <end position="489"/>
    </location>
</feature>
<dbReference type="GO" id="GO:0000196">
    <property type="term" value="P:cell integrity MAPK cascade"/>
    <property type="evidence" value="ECO:0007669"/>
    <property type="project" value="UniProtKB-ARBA"/>
</dbReference>
<feature type="compositionally biased region" description="Basic and acidic residues" evidence="10">
    <location>
        <begin position="412"/>
        <end position="427"/>
    </location>
</feature>
<feature type="binding site" evidence="9">
    <location>
        <position position="1391"/>
    </location>
    <ligand>
        <name>ATP</name>
        <dbReference type="ChEBI" id="CHEBI:30616"/>
    </ligand>
</feature>
<protein>
    <recommendedName>
        <fullName evidence="2">mitogen-activated protein kinase</fullName>
        <ecNumber evidence="2">2.7.11.24</ecNumber>
    </recommendedName>
</protein>
<feature type="compositionally biased region" description="Polar residues" evidence="10">
    <location>
        <begin position="930"/>
        <end position="939"/>
    </location>
</feature>
<feature type="compositionally biased region" description="Polar residues" evidence="10">
    <location>
        <begin position="952"/>
        <end position="964"/>
    </location>
</feature>
<feature type="region of interest" description="Disordered" evidence="10">
    <location>
        <begin position="1"/>
        <end position="63"/>
    </location>
</feature>
<dbReference type="STRING" id="177199.A0A420YCD8"/>
<evidence type="ECO:0000313" key="12">
    <source>
        <dbReference type="EMBL" id="RKU45565.1"/>
    </source>
</evidence>
<dbReference type="PANTHER" id="PTHR48016:SF48">
    <property type="entry name" value="SERINE_THREONINE-PROTEIN KINASE BCK1_SLK1_SSP31"/>
    <property type="match status" value="1"/>
</dbReference>
<feature type="region of interest" description="Disordered" evidence="10">
    <location>
        <begin position="1167"/>
        <end position="1205"/>
    </location>
</feature>
<dbReference type="InterPro" id="IPR000719">
    <property type="entry name" value="Prot_kinase_dom"/>
</dbReference>
<feature type="region of interest" description="Disordered" evidence="10">
    <location>
        <begin position="519"/>
        <end position="585"/>
    </location>
</feature>
<dbReference type="Gene3D" id="1.10.510.10">
    <property type="entry name" value="Transferase(Phosphotransferase) domain 1"/>
    <property type="match status" value="1"/>
</dbReference>
<evidence type="ECO:0000256" key="1">
    <source>
        <dbReference type="ARBA" id="ARBA00006529"/>
    </source>
</evidence>
<keyword evidence="13" id="KW-1185">Reference proteome</keyword>
<organism evidence="12 13">
    <name type="scientific">Coniochaeta pulveracea</name>
    <dbReference type="NCBI Taxonomy" id="177199"/>
    <lineage>
        <taxon>Eukaryota</taxon>
        <taxon>Fungi</taxon>
        <taxon>Dikarya</taxon>
        <taxon>Ascomycota</taxon>
        <taxon>Pezizomycotina</taxon>
        <taxon>Sordariomycetes</taxon>
        <taxon>Sordariomycetidae</taxon>
        <taxon>Coniochaetales</taxon>
        <taxon>Coniochaetaceae</taxon>
        <taxon>Coniochaeta</taxon>
    </lineage>
</organism>
<dbReference type="EMBL" id="QVQW01000020">
    <property type="protein sequence ID" value="RKU45565.1"/>
    <property type="molecule type" value="Genomic_DNA"/>
</dbReference>
<keyword evidence="5" id="KW-0418">Kinase</keyword>
<dbReference type="GO" id="GO:0005524">
    <property type="term" value="F:ATP binding"/>
    <property type="evidence" value="ECO:0007669"/>
    <property type="project" value="UniProtKB-UniRule"/>
</dbReference>
<feature type="compositionally biased region" description="Basic and acidic residues" evidence="10">
    <location>
        <begin position="968"/>
        <end position="978"/>
    </location>
</feature>
<evidence type="ECO:0000256" key="3">
    <source>
        <dbReference type="ARBA" id="ARBA00022679"/>
    </source>
</evidence>
<evidence type="ECO:0000256" key="5">
    <source>
        <dbReference type="ARBA" id="ARBA00022777"/>
    </source>
</evidence>
<feature type="compositionally biased region" description="Polar residues" evidence="10">
    <location>
        <begin position="452"/>
        <end position="470"/>
    </location>
</feature>
<comment type="caution">
    <text evidence="12">The sequence shown here is derived from an EMBL/GenBank/DDBJ whole genome shotgun (WGS) entry which is preliminary data.</text>
</comment>
<feature type="region of interest" description="Disordered" evidence="10">
    <location>
        <begin position="812"/>
        <end position="848"/>
    </location>
</feature>
<dbReference type="FunFam" id="1.10.510.10:FF:000182">
    <property type="entry name" value="MAP kinase kinase kinase mkh1"/>
    <property type="match status" value="1"/>
</dbReference>
<reference evidence="12 13" key="1">
    <citation type="submission" date="2018-08" db="EMBL/GenBank/DDBJ databases">
        <title>Draft genome of the lignicolous fungus Coniochaeta pulveracea.</title>
        <authorList>
            <person name="Borstlap C.J."/>
            <person name="De Witt R.N."/>
            <person name="Botha A."/>
            <person name="Volschenk H."/>
        </authorList>
    </citation>
    <scope>NUCLEOTIDE SEQUENCE [LARGE SCALE GENOMIC DNA]</scope>
    <source>
        <strain evidence="12 13">CAB683</strain>
    </source>
</reference>
<dbReference type="PROSITE" id="PS00107">
    <property type="entry name" value="PROTEIN_KINASE_ATP"/>
    <property type="match status" value="1"/>
</dbReference>
<dbReference type="InterPro" id="IPR017441">
    <property type="entry name" value="Protein_kinase_ATP_BS"/>
</dbReference>
<evidence type="ECO:0000256" key="7">
    <source>
        <dbReference type="ARBA" id="ARBA00047919"/>
    </source>
</evidence>
<evidence type="ECO:0000256" key="9">
    <source>
        <dbReference type="PROSITE-ProRule" id="PRU10141"/>
    </source>
</evidence>
<feature type="compositionally biased region" description="Low complexity" evidence="10">
    <location>
        <begin position="738"/>
        <end position="749"/>
    </location>
</feature>
<dbReference type="InterPro" id="IPR050538">
    <property type="entry name" value="MAP_kinase_kinase_kinase"/>
</dbReference>
<dbReference type="OrthoDB" id="266718at2759"/>
<feature type="region of interest" description="Disordered" evidence="10">
    <location>
        <begin position="1231"/>
        <end position="1253"/>
    </location>
</feature>
<sequence>MYQNTQANGARPFQVPPPPPMSPPLPNQLGGMRNIPPPPPRYPNAPGTMLPPPPPPGHPPAGGYPMNTFPNSAVPPPSAVGTAPWQAAWGTNRNMYDPRTGLPGPPPPPGGGQPHPTYNPTLHYQTVNGANMPYPPPPPQFESTGMSATYIPGGDTYGEGVGIPGLGMRDDEIKLAQNGWNMNMLGQNQQHNKGEGMPTPSDHTANRDQLYAAAVDKQGNGLMVSAGQGAGSTMTNNSSTGSGIPAELANYWTMDRVVQWLQANQFSKDWQETFKYLNLHGAQFLELGGRHAGRGNFGMMHQQVYPRLLKECTGSGTGWDQPREREEGKRMRRLIRAVLTGKPADSSMRQPSHARTESSGQGGGVSAGADSADSPNTPIKAPGPGLGQARRYSHSRATNVPTLTNSTMSSAADHRTIMKSTDADNGRRPSPGVTEMEQQGTFRSMGHALGRNSPTGSPKLSSSVGANTAATPHHGLFGHRHRNSSDSVSSNAAIYGSGIPAEASQGFKNGMTIAEMMGGSRRHAQDGNRLSPNEPGDRSAGTPPGSAKDGKSFLSFLNRKKKQKDGDMPSPEDLESPTSPAAVFKPHSLGNKTYFASETSLDRPATGLSGTTIDGQSVQGPRTKSYRVYILATVDYWNYRMVDVTDLDTATDLRQIVCVNLGIPDYSSTQIYVTELGKADHEEPLDDFQLLTCKKLMADPTGTLKFFVQPAGAPQPGAPYSSAKTATDQETYGASNGRTRSSSSPPTSRQNTLVNDRREQERDEKVLSQEAAEYKAEQLRKQQEYLAKRRQAKEMSHTEMTTSNYGIVGRQVNFDQPRTSPYEDKKVPDSLYPQRKAPAPPGDPSATLIKANSLSRRTGQGMRPTVDGTDAHVRRVSTDLREDLMEKRRIKQQQSAGSGGGAIGAMLAHMGRGMGGVAHPVANGGRGLSPSRSVTQPVMGSSGLALPPASQAPVTTNSGTSRRPSNYDGHRPDRRKSGGPEVEFEDVEVNFDQGPSTASTNKAPVADDSGDDSDDGLFAIPIAARRNDVKKSKNTATPKIFDGGSSGESDGNSAKRPPSLRVNTKRSKGKNLSVAFTSPQSSTSGNAPSAEDADGAPKSSQVSPSPTPGDTDWETDGAGSKLNRRKSFIEKDVWANRPPTDALINNLEDFFPNLDVDQPVLEEGIEAPEIPPSPIAEVDENSMEKQAQSSEPPVPQSPAAPLSTVAPSRVSSIYNDNDTLGSDESTLKALESRPASMHSVASRSIRRSGGLGRMKSIRQVARESHEANKRFTQISAQMSSPNRGSMPAAPADNANTKLMRRKSTKMFNANIVQIRPERGSIAPGMGLTTIPQDSLPGQDNISVPKRQTTFRWFKGQLIGKGTYGRVYLGMNATTGEFLAVKEVEVNPTAAKGDKNKMREMVAALDQEIDTMQHLDHVNIVQYLGCERKETSISIFLEYISGGSIGSCLRRHGKFEESVVSSLTRQTLSGLAYLHREGILHRDLKADNILLDLDGTCKISDFGISKKTDNIYGNDKSNNMQGSVFWMAPEVIRSQAEGYSAKVDIWSLGCVVLEMFAGRRPWSKEEAVGAIYKIANGEMPPIPDEVREKISPLAIAFMLDCFTVDPKERPTADMLLSQHPFCELDPNYNFFETELYAKIRGTY</sequence>
<feature type="compositionally biased region" description="Pro residues" evidence="10">
    <location>
        <begin position="35"/>
        <end position="59"/>
    </location>
</feature>
<comment type="similarity">
    <text evidence="1">Belongs to the protein kinase superfamily. STE Ser/Thr protein kinase family. MAP kinase kinase kinase subfamily.</text>
</comment>
<dbReference type="InterPro" id="IPR011009">
    <property type="entry name" value="Kinase-like_dom_sf"/>
</dbReference>
<evidence type="ECO:0000256" key="2">
    <source>
        <dbReference type="ARBA" id="ARBA00012411"/>
    </source>
</evidence>
<dbReference type="InterPro" id="IPR008271">
    <property type="entry name" value="Ser/Thr_kinase_AS"/>
</dbReference>
<evidence type="ECO:0000256" key="4">
    <source>
        <dbReference type="ARBA" id="ARBA00022741"/>
    </source>
</evidence>
<dbReference type="PROSITE" id="PS50011">
    <property type="entry name" value="PROTEIN_KINASE_DOM"/>
    <property type="match status" value="1"/>
</dbReference>
<dbReference type="SUPFAM" id="SSF56112">
    <property type="entry name" value="Protein kinase-like (PK-like)"/>
    <property type="match status" value="1"/>
</dbReference>
<dbReference type="EC" id="2.7.11.24" evidence="2"/>
<keyword evidence="3" id="KW-0808">Transferase</keyword>
<feature type="compositionally biased region" description="Polar residues" evidence="10">
    <location>
        <begin position="722"/>
        <end position="737"/>
    </location>
</feature>
<dbReference type="PANTHER" id="PTHR48016">
    <property type="entry name" value="MAP KINASE KINASE KINASE SSK2-RELATED-RELATED"/>
    <property type="match status" value="1"/>
</dbReference>
<keyword evidence="6 9" id="KW-0067">ATP-binding</keyword>
<feature type="compositionally biased region" description="Polar residues" evidence="10">
    <location>
        <begin position="993"/>
        <end position="1002"/>
    </location>
</feature>
<evidence type="ECO:0000313" key="13">
    <source>
        <dbReference type="Proteomes" id="UP000275385"/>
    </source>
</evidence>
<feature type="compositionally biased region" description="Polar residues" evidence="10">
    <location>
        <begin position="395"/>
        <end position="410"/>
    </location>
</feature>
<feature type="compositionally biased region" description="Polar residues" evidence="10">
    <location>
        <begin position="1074"/>
        <end position="1087"/>
    </location>
</feature>
<comment type="catalytic activity">
    <reaction evidence="8">
        <text>L-seryl-[protein] + ATP = O-phospho-L-seryl-[protein] + ADP + H(+)</text>
        <dbReference type="Rhea" id="RHEA:17989"/>
        <dbReference type="Rhea" id="RHEA-COMP:9863"/>
        <dbReference type="Rhea" id="RHEA-COMP:11604"/>
        <dbReference type="ChEBI" id="CHEBI:15378"/>
        <dbReference type="ChEBI" id="CHEBI:29999"/>
        <dbReference type="ChEBI" id="CHEBI:30616"/>
        <dbReference type="ChEBI" id="CHEBI:83421"/>
        <dbReference type="ChEBI" id="CHEBI:456216"/>
        <dbReference type="EC" id="2.7.11.24"/>
    </reaction>
    <physiologicalReaction direction="left-to-right" evidence="8">
        <dbReference type="Rhea" id="RHEA:17990"/>
    </physiologicalReaction>
</comment>